<evidence type="ECO:0000313" key="6">
    <source>
        <dbReference type="Proteomes" id="UP001303046"/>
    </source>
</evidence>
<feature type="compositionally biased region" description="Low complexity" evidence="4">
    <location>
        <begin position="31"/>
        <end position="49"/>
    </location>
</feature>
<feature type="compositionally biased region" description="Polar residues" evidence="4">
    <location>
        <begin position="50"/>
        <end position="63"/>
    </location>
</feature>
<feature type="region of interest" description="Disordered" evidence="4">
    <location>
        <begin position="31"/>
        <end position="70"/>
    </location>
</feature>
<comment type="subcellular location">
    <subcellularLocation>
        <location evidence="1">Mitochondrion</location>
    </subcellularLocation>
</comment>
<comment type="similarity">
    <text evidence="3">Belongs to the alpha-ketoglutarate dehydrogenase component 4 family.</text>
</comment>
<protein>
    <submittedName>
        <fullName evidence="5">Uncharacterized protein</fullName>
    </submittedName>
</protein>
<keyword evidence="2" id="KW-0496">Mitochondrion</keyword>
<name>A0ABR1BVI3_NECAM</name>
<evidence type="ECO:0000256" key="4">
    <source>
        <dbReference type="SAM" id="MobiDB-lite"/>
    </source>
</evidence>
<gene>
    <name evidence="5" type="primary">Necator_chrI.g3212</name>
    <name evidence="5" type="ORF">RB195_007083</name>
</gene>
<dbReference type="EMBL" id="JAVFWL010000001">
    <property type="protein sequence ID" value="KAK6730399.1"/>
    <property type="molecule type" value="Genomic_DNA"/>
</dbReference>
<sequence length="95" mass="9816">MFVSTSANAAAARIPMIKFVGARLPRPNFSRVTSASVSATSGSPVTSSTKPSSGSLAHTSHGSVISEENLPHRFRRAPISQEECDAINAGGAYGL</sequence>
<dbReference type="PANTHER" id="PTHR31601">
    <property type="entry name" value="28S RIBOSOMAL PROTEIN S36, MITOCHONDRIAL"/>
    <property type="match status" value="1"/>
</dbReference>
<evidence type="ECO:0000313" key="5">
    <source>
        <dbReference type="EMBL" id="KAK6730399.1"/>
    </source>
</evidence>
<organism evidence="5 6">
    <name type="scientific">Necator americanus</name>
    <name type="common">Human hookworm</name>
    <dbReference type="NCBI Taxonomy" id="51031"/>
    <lineage>
        <taxon>Eukaryota</taxon>
        <taxon>Metazoa</taxon>
        <taxon>Ecdysozoa</taxon>
        <taxon>Nematoda</taxon>
        <taxon>Chromadorea</taxon>
        <taxon>Rhabditida</taxon>
        <taxon>Rhabditina</taxon>
        <taxon>Rhabditomorpha</taxon>
        <taxon>Strongyloidea</taxon>
        <taxon>Ancylostomatidae</taxon>
        <taxon>Bunostominae</taxon>
        <taxon>Necator</taxon>
    </lineage>
</organism>
<reference evidence="5 6" key="1">
    <citation type="submission" date="2023-08" db="EMBL/GenBank/DDBJ databases">
        <title>A Necator americanus chromosomal reference genome.</title>
        <authorList>
            <person name="Ilik V."/>
            <person name="Petrzelkova K.J."/>
            <person name="Pardy F."/>
            <person name="Fuh T."/>
            <person name="Niatou-Singa F.S."/>
            <person name="Gouil Q."/>
            <person name="Baker L."/>
            <person name="Ritchie M.E."/>
            <person name="Jex A.R."/>
            <person name="Gazzola D."/>
            <person name="Li H."/>
            <person name="Toshio Fujiwara R."/>
            <person name="Zhan B."/>
            <person name="Aroian R.V."/>
            <person name="Pafco B."/>
            <person name="Schwarz E.M."/>
        </authorList>
    </citation>
    <scope>NUCLEOTIDE SEQUENCE [LARGE SCALE GENOMIC DNA]</scope>
    <source>
        <strain evidence="5 6">Aroian</strain>
        <tissue evidence="5">Whole animal</tissue>
    </source>
</reference>
<dbReference type="Pfam" id="PF10937">
    <property type="entry name" value="Kgd4-YMR31"/>
    <property type="match status" value="1"/>
</dbReference>
<dbReference type="InterPro" id="IPR020373">
    <property type="entry name" value="Kgd4/YMR-31"/>
</dbReference>
<accession>A0ABR1BVI3</accession>
<keyword evidence="6" id="KW-1185">Reference proteome</keyword>
<proteinExistence type="inferred from homology"/>
<dbReference type="PANTHER" id="PTHR31601:SF2">
    <property type="entry name" value="ALPHA-KETOGLUTARATE DEHYDROGENASE COMPONENT 4"/>
    <property type="match status" value="1"/>
</dbReference>
<evidence type="ECO:0000256" key="2">
    <source>
        <dbReference type="ARBA" id="ARBA00023128"/>
    </source>
</evidence>
<comment type="caution">
    <text evidence="5">The sequence shown here is derived from an EMBL/GenBank/DDBJ whole genome shotgun (WGS) entry which is preliminary data.</text>
</comment>
<evidence type="ECO:0000256" key="3">
    <source>
        <dbReference type="ARBA" id="ARBA00043970"/>
    </source>
</evidence>
<dbReference type="Proteomes" id="UP001303046">
    <property type="component" value="Unassembled WGS sequence"/>
</dbReference>
<evidence type="ECO:0000256" key="1">
    <source>
        <dbReference type="ARBA" id="ARBA00004173"/>
    </source>
</evidence>